<dbReference type="Gene3D" id="3.40.50.150">
    <property type="entry name" value="Vaccinia Virus protein VP39"/>
    <property type="match status" value="1"/>
</dbReference>
<keyword evidence="3" id="KW-0949">S-adenosyl-L-methionine</keyword>
<dbReference type="AlphaFoldDB" id="A0AAN9TVQ0"/>
<evidence type="ECO:0000313" key="9">
    <source>
        <dbReference type="Proteomes" id="UP001367676"/>
    </source>
</evidence>
<proteinExistence type="inferred from homology"/>
<dbReference type="InterPro" id="IPR019410">
    <property type="entry name" value="Methyltransf_16"/>
</dbReference>
<dbReference type="SMART" id="SM00360">
    <property type="entry name" value="RRM"/>
    <property type="match status" value="1"/>
</dbReference>
<dbReference type="GO" id="GO:0003723">
    <property type="term" value="F:RNA binding"/>
    <property type="evidence" value="ECO:0007669"/>
    <property type="project" value="UniProtKB-UniRule"/>
</dbReference>
<dbReference type="Gene3D" id="3.30.70.330">
    <property type="match status" value="1"/>
</dbReference>
<feature type="domain" description="RRM" evidence="7">
    <location>
        <begin position="225"/>
        <end position="301"/>
    </location>
</feature>
<evidence type="ECO:0000256" key="3">
    <source>
        <dbReference type="ARBA" id="ARBA00022691"/>
    </source>
</evidence>
<name>A0AAN9TVQ0_9HEMI</name>
<dbReference type="InterPro" id="IPR029063">
    <property type="entry name" value="SAM-dependent_MTases_sf"/>
</dbReference>
<dbReference type="FunFam" id="3.30.70.330:FF:000494">
    <property type="entry name" value="28 kDa ribonucleoprotein, chloroplastic"/>
    <property type="match status" value="1"/>
</dbReference>
<keyword evidence="1" id="KW-0489">Methyltransferase</keyword>
<comment type="similarity">
    <text evidence="5">Belongs to the methyltransferase superfamily. METTL23 family.</text>
</comment>
<dbReference type="Pfam" id="PF00076">
    <property type="entry name" value="RRM_1"/>
    <property type="match status" value="1"/>
</dbReference>
<dbReference type="PANTHER" id="PTHR14614">
    <property type="entry name" value="HEPATOCELLULAR CARCINOMA-ASSOCIATED ANTIGEN"/>
    <property type="match status" value="1"/>
</dbReference>
<dbReference type="PANTHER" id="PTHR14614:SF164">
    <property type="entry name" value="HISTONE-ARGININE METHYLTRANSFERASE METTL23"/>
    <property type="match status" value="1"/>
</dbReference>
<dbReference type="GO" id="GO:0008168">
    <property type="term" value="F:methyltransferase activity"/>
    <property type="evidence" value="ECO:0007669"/>
    <property type="project" value="UniProtKB-KW"/>
</dbReference>
<dbReference type="GO" id="GO:0005737">
    <property type="term" value="C:cytoplasm"/>
    <property type="evidence" value="ECO:0007669"/>
    <property type="project" value="TreeGrafter"/>
</dbReference>
<dbReference type="SUPFAM" id="SSF53335">
    <property type="entry name" value="S-adenosyl-L-methionine-dependent methyltransferases"/>
    <property type="match status" value="1"/>
</dbReference>
<reference evidence="8 9" key="1">
    <citation type="submission" date="2024-03" db="EMBL/GenBank/DDBJ databases">
        <title>Adaptation during the transition from Ophiocordyceps entomopathogen to insect associate is accompanied by gene loss and intensified selection.</title>
        <authorList>
            <person name="Ward C.M."/>
            <person name="Onetto C.A."/>
            <person name="Borneman A.R."/>
        </authorList>
    </citation>
    <scope>NUCLEOTIDE SEQUENCE [LARGE SCALE GENOMIC DNA]</scope>
    <source>
        <strain evidence="8">AWRI1</strain>
        <tissue evidence="8">Single Adult Female</tissue>
    </source>
</reference>
<dbReference type="Proteomes" id="UP001367676">
    <property type="component" value="Unassembled WGS sequence"/>
</dbReference>
<evidence type="ECO:0000256" key="1">
    <source>
        <dbReference type="ARBA" id="ARBA00022603"/>
    </source>
</evidence>
<organism evidence="8 9">
    <name type="scientific">Parthenolecanium corni</name>
    <dbReference type="NCBI Taxonomy" id="536013"/>
    <lineage>
        <taxon>Eukaryota</taxon>
        <taxon>Metazoa</taxon>
        <taxon>Ecdysozoa</taxon>
        <taxon>Arthropoda</taxon>
        <taxon>Hexapoda</taxon>
        <taxon>Insecta</taxon>
        <taxon>Pterygota</taxon>
        <taxon>Neoptera</taxon>
        <taxon>Paraneoptera</taxon>
        <taxon>Hemiptera</taxon>
        <taxon>Sternorrhyncha</taxon>
        <taxon>Coccoidea</taxon>
        <taxon>Coccidae</taxon>
        <taxon>Parthenolecanium</taxon>
    </lineage>
</organism>
<dbReference type="SUPFAM" id="SSF54928">
    <property type="entry name" value="RNA-binding domain, RBD"/>
    <property type="match status" value="1"/>
</dbReference>
<keyword evidence="9" id="KW-1185">Reference proteome</keyword>
<dbReference type="PROSITE" id="PS50102">
    <property type="entry name" value="RRM"/>
    <property type="match status" value="1"/>
</dbReference>
<protein>
    <recommendedName>
        <fullName evidence="7">RRM domain-containing protein</fullName>
    </recommendedName>
</protein>
<dbReference type="GO" id="GO:0032259">
    <property type="term" value="P:methylation"/>
    <property type="evidence" value="ECO:0007669"/>
    <property type="project" value="UniProtKB-KW"/>
</dbReference>
<evidence type="ECO:0000259" key="7">
    <source>
        <dbReference type="PROSITE" id="PS50102"/>
    </source>
</evidence>
<sequence length="301" mass="33652">MSLLANECVREFTYKSFSVEKKEEESVKIKIIDNPEAVAYCSILWPSAPILALYLWEHRSELIGKYILELGSGTALPGILAAKCGAHVTLSESALLPRSVNNLKRTCELNDLNSSQVAVIGITWGLFTSNVLQLKPLDLIIASDCFYDPSVFEDILATVSFLIDRNPHTEFLTTYQERSSDWSIEPLLHKWQLACSSISIDSLGVESDIDINDLVGNHSIHFGLQKIFVSNLPWTISSRELRQYFSGFGNIYQARVVFDRDTGLSKGFGFVTFQSEESVNKVLKSTNHTIEGQPIVIQPTK</sequence>
<dbReference type="EMBL" id="JBBCAQ010000020">
    <property type="protein sequence ID" value="KAK7592910.1"/>
    <property type="molecule type" value="Genomic_DNA"/>
</dbReference>
<evidence type="ECO:0000313" key="8">
    <source>
        <dbReference type="EMBL" id="KAK7592910.1"/>
    </source>
</evidence>
<dbReference type="InterPro" id="IPR012677">
    <property type="entry name" value="Nucleotide-bd_a/b_plait_sf"/>
</dbReference>
<keyword evidence="4 6" id="KW-0694">RNA-binding</keyword>
<comment type="caution">
    <text evidence="8">The sequence shown here is derived from an EMBL/GenBank/DDBJ whole genome shotgun (WGS) entry which is preliminary data.</text>
</comment>
<evidence type="ECO:0000256" key="4">
    <source>
        <dbReference type="ARBA" id="ARBA00022884"/>
    </source>
</evidence>
<gene>
    <name evidence="8" type="ORF">V9T40_007662</name>
</gene>
<evidence type="ECO:0000256" key="5">
    <source>
        <dbReference type="ARBA" id="ARBA00043988"/>
    </source>
</evidence>
<dbReference type="InterPro" id="IPR000504">
    <property type="entry name" value="RRM_dom"/>
</dbReference>
<dbReference type="InterPro" id="IPR035979">
    <property type="entry name" value="RBD_domain_sf"/>
</dbReference>
<evidence type="ECO:0000256" key="6">
    <source>
        <dbReference type="PROSITE-ProRule" id="PRU00176"/>
    </source>
</evidence>
<dbReference type="GO" id="GO:0005634">
    <property type="term" value="C:nucleus"/>
    <property type="evidence" value="ECO:0007669"/>
    <property type="project" value="TreeGrafter"/>
</dbReference>
<evidence type="ECO:0000256" key="2">
    <source>
        <dbReference type="ARBA" id="ARBA00022679"/>
    </source>
</evidence>
<keyword evidence="2" id="KW-0808">Transferase</keyword>
<accession>A0AAN9TVQ0</accession>
<dbReference type="Pfam" id="PF10294">
    <property type="entry name" value="Methyltransf_16"/>
    <property type="match status" value="1"/>
</dbReference>